<evidence type="ECO:0000313" key="2">
    <source>
        <dbReference type="Proteomes" id="UP000720189"/>
    </source>
</evidence>
<reference evidence="1" key="1">
    <citation type="journal article" date="2021" name="Nat. Commun.">
        <title>Genetic determinants of endophytism in the Arabidopsis root mycobiome.</title>
        <authorList>
            <person name="Mesny F."/>
            <person name="Miyauchi S."/>
            <person name="Thiergart T."/>
            <person name="Pickel B."/>
            <person name="Atanasova L."/>
            <person name="Karlsson M."/>
            <person name="Huettel B."/>
            <person name="Barry K.W."/>
            <person name="Haridas S."/>
            <person name="Chen C."/>
            <person name="Bauer D."/>
            <person name="Andreopoulos W."/>
            <person name="Pangilinan J."/>
            <person name="LaButti K."/>
            <person name="Riley R."/>
            <person name="Lipzen A."/>
            <person name="Clum A."/>
            <person name="Drula E."/>
            <person name="Henrissat B."/>
            <person name="Kohler A."/>
            <person name="Grigoriev I.V."/>
            <person name="Martin F.M."/>
            <person name="Hacquard S."/>
        </authorList>
    </citation>
    <scope>NUCLEOTIDE SEQUENCE</scope>
    <source>
        <strain evidence="1">MPI-CAGE-AT-0023</strain>
    </source>
</reference>
<proteinExistence type="predicted"/>
<dbReference type="Proteomes" id="UP000720189">
    <property type="component" value="Unassembled WGS sequence"/>
</dbReference>
<dbReference type="RefSeq" id="XP_046053599.1">
    <property type="nucleotide sequence ID" value="XM_046191776.1"/>
</dbReference>
<evidence type="ECO:0000313" key="1">
    <source>
        <dbReference type="EMBL" id="KAH7264864.1"/>
    </source>
</evidence>
<dbReference type="AlphaFoldDB" id="A0A9P9HY84"/>
<dbReference type="OrthoDB" id="10446813at2759"/>
<dbReference type="GeneID" id="70221730"/>
<comment type="caution">
    <text evidence="1">The sequence shown here is derived from an EMBL/GenBank/DDBJ whole genome shotgun (WGS) entry which is preliminary data.</text>
</comment>
<name>A0A9P9HY84_FUSRE</name>
<protein>
    <submittedName>
        <fullName evidence="1">Uncharacterized protein</fullName>
    </submittedName>
</protein>
<accession>A0A9P9HY84</accession>
<dbReference type="EMBL" id="JAGMUX010000003">
    <property type="protein sequence ID" value="KAH7264864.1"/>
    <property type="molecule type" value="Genomic_DNA"/>
</dbReference>
<organism evidence="1 2">
    <name type="scientific">Fusarium redolens</name>
    <dbReference type="NCBI Taxonomy" id="48865"/>
    <lineage>
        <taxon>Eukaryota</taxon>
        <taxon>Fungi</taxon>
        <taxon>Dikarya</taxon>
        <taxon>Ascomycota</taxon>
        <taxon>Pezizomycotina</taxon>
        <taxon>Sordariomycetes</taxon>
        <taxon>Hypocreomycetidae</taxon>
        <taxon>Hypocreales</taxon>
        <taxon>Nectriaceae</taxon>
        <taxon>Fusarium</taxon>
        <taxon>Fusarium redolens species complex</taxon>
    </lineage>
</organism>
<sequence length="88" mass="9276">MPRSAPSPLARIVHASLVLSFSSPHSSAHLLCHVVSLTPTSSRYLTCIVSRFSSKPAVYLSISADSAQVVDSTLDVLAVNCMTLFATG</sequence>
<keyword evidence="2" id="KW-1185">Reference proteome</keyword>
<gene>
    <name evidence="1" type="ORF">BKA55DRAFT_557155</name>
</gene>